<evidence type="ECO:0000313" key="3">
    <source>
        <dbReference type="Proteomes" id="UP000308978"/>
    </source>
</evidence>
<dbReference type="SUPFAM" id="SSF101262">
    <property type="entry name" value="Methenyltetrahydrofolate cyclohydrolase-like"/>
    <property type="match status" value="1"/>
</dbReference>
<dbReference type="InterPro" id="IPR007044">
    <property type="entry name" value="Cyclodeamin/CycHdrlase"/>
</dbReference>
<accession>A0A4S4G7E8</accession>
<dbReference type="Gene3D" id="1.20.120.680">
    <property type="entry name" value="Formiminotetrahydrofolate cyclodeaminase monomer, up-and-down helical bundle"/>
    <property type="match status" value="1"/>
</dbReference>
<protein>
    <submittedName>
        <fullName evidence="2">Cyclodeaminase/cyclohydrolase family protein</fullName>
    </submittedName>
</protein>
<name>A0A4S4G7E8_9ACTN</name>
<evidence type="ECO:0000313" key="2">
    <source>
        <dbReference type="EMBL" id="THG39034.1"/>
    </source>
</evidence>
<gene>
    <name evidence="2" type="ORF">E5986_00815</name>
</gene>
<reference evidence="2 3" key="1">
    <citation type="submission" date="2019-04" db="EMBL/GenBank/DDBJ databases">
        <title>Microbes associate with the intestines of laboratory mice.</title>
        <authorList>
            <person name="Navarre W."/>
            <person name="Wong E."/>
            <person name="Huang K.C."/>
            <person name="Tropini C."/>
            <person name="Ng K."/>
            <person name="Yu B."/>
        </authorList>
    </citation>
    <scope>NUCLEOTIDE SEQUENCE [LARGE SCALE GENOMIC DNA]</scope>
    <source>
        <strain evidence="2 3">NM80_B27</strain>
    </source>
</reference>
<proteinExistence type="predicted"/>
<dbReference type="GO" id="GO:0016787">
    <property type="term" value="F:hydrolase activity"/>
    <property type="evidence" value="ECO:0007669"/>
    <property type="project" value="UniProtKB-KW"/>
</dbReference>
<dbReference type="Pfam" id="PF04961">
    <property type="entry name" value="FTCD_C"/>
    <property type="match status" value="1"/>
</dbReference>
<keyword evidence="2" id="KW-0378">Hydrolase</keyword>
<dbReference type="EMBL" id="SSTJ01000001">
    <property type="protein sequence ID" value="THG39034.1"/>
    <property type="molecule type" value="Genomic_DNA"/>
</dbReference>
<evidence type="ECO:0000259" key="1">
    <source>
        <dbReference type="Pfam" id="PF04961"/>
    </source>
</evidence>
<comment type="caution">
    <text evidence="2">The sequence shown here is derived from an EMBL/GenBank/DDBJ whole genome shotgun (WGS) entry which is preliminary data.</text>
</comment>
<sequence length="203" mass="20939">MNTEFIEALASKEPTPGGGGASAYAGALASALASMVGNLTVGKKKYADVEKRVQSELLELADTRLRLLELIDADAAAFAPLAAAYGMPRGTDEEAAAQKAALQAALVDACEVPLEIMRQCVQVVESCVFLAKHGSVLAVSDAGAGAVLAKAALLAASLNVRINIASMDDAVRAEAYREEMEELIAAGSALADDVYADVVERLG</sequence>
<organism evidence="2 3">
    <name type="scientific">Adlercreutzia caecimuris</name>
    <dbReference type="NCBI Taxonomy" id="671266"/>
    <lineage>
        <taxon>Bacteria</taxon>
        <taxon>Bacillati</taxon>
        <taxon>Actinomycetota</taxon>
        <taxon>Coriobacteriia</taxon>
        <taxon>Eggerthellales</taxon>
        <taxon>Eggerthellaceae</taxon>
        <taxon>Adlercreutzia</taxon>
    </lineage>
</organism>
<dbReference type="Proteomes" id="UP000308978">
    <property type="component" value="Unassembled WGS sequence"/>
</dbReference>
<feature type="domain" description="Cyclodeaminase/cyclohydrolase" evidence="1">
    <location>
        <begin position="3"/>
        <end position="182"/>
    </location>
</feature>
<dbReference type="AlphaFoldDB" id="A0A4S4G7E8"/>
<dbReference type="InterPro" id="IPR036178">
    <property type="entry name" value="Formintransfe-cycloase-like_sf"/>
</dbReference>